<proteinExistence type="predicted"/>
<accession>A0A832N575</accession>
<dbReference type="Pfam" id="PF16074">
    <property type="entry name" value="PilW"/>
    <property type="match status" value="1"/>
</dbReference>
<keyword evidence="1" id="KW-1133">Transmembrane helix</keyword>
<protein>
    <recommendedName>
        <fullName evidence="3">Pilus assembly protein PilW</fullName>
    </recommendedName>
</protein>
<keyword evidence="1" id="KW-0472">Membrane</keyword>
<feature type="transmembrane region" description="Helical" evidence="1">
    <location>
        <begin position="12"/>
        <end position="35"/>
    </location>
</feature>
<organism evidence="2">
    <name type="scientific">Candidatus Tenderia electrophaga</name>
    <dbReference type="NCBI Taxonomy" id="1748243"/>
    <lineage>
        <taxon>Bacteria</taxon>
        <taxon>Pseudomonadati</taxon>
        <taxon>Pseudomonadota</taxon>
        <taxon>Gammaproteobacteria</taxon>
        <taxon>Candidatus Tenderiales</taxon>
        <taxon>Candidatus Tenderiaceae</taxon>
        <taxon>Candidatus Tenderia</taxon>
    </lineage>
</organism>
<dbReference type="Pfam" id="PF07963">
    <property type="entry name" value="N_methyl"/>
    <property type="match status" value="1"/>
</dbReference>
<evidence type="ECO:0008006" key="3">
    <source>
        <dbReference type="Google" id="ProtNLM"/>
    </source>
</evidence>
<gene>
    <name evidence="2" type="ORF">ENJ65_03720</name>
</gene>
<dbReference type="SUPFAM" id="SSF54523">
    <property type="entry name" value="Pili subunits"/>
    <property type="match status" value="1"/>
</dbReference>
<dbReference type="InterPro" id="IPR032092">
    <property type="entry name" value="PilW"/>
</dbReference>
<dbReference type="PROSITE" id="PS00409">
    <property type="entry name" value="PROKAR_NTER_METHYL"/>
    <property type="match status" value="1"/>
</dbReference>
<evidence type="ECO:0000256" key="1">
    <source>
        <dbReference type="SAM" id="Phobius"/>
    </source>
</evidence>
<comment type="caution">
    <text evidence="2">The sequence shown here is derived from an EMBL/GenBank/DDBJ whole genome shotgun (WGS) entry which is preliminary data.</text>
</comment>
<dbReference type="GO" id="GO:0043683">
    <property type="term" value="P:type IV pilus assembly"/>
    <property type="evidence" value="ECO:0007669"/>
    <property type="project" value="InterPro"/>
</dbReference>
<dbReference type="EMBL" id="DRNF01000235">
    <property type="protein sequence ID" value="HHJ80722.1"/>
    <property type="molecule type" value="Genomic_DNA"/>
</dbReference>
<evidence type="ECO:0000313" key="2">
    <source>
        <dbReference type="EMBL" id="HHJ80722.1"/>
    </source>
</evidence>
<dbReference type="InterPro" id="IPR045584">
    <property type="entry name" value="Pilin-like"/>
</dbReference>
<dbReference type="InterPro" id="IPR012902">
    <property type="entry name" value="N_methyl_site"/>
</dbReference>
<reference evidence="2" key="1">
    <citation type="journal article" date="2020" name="mSystems">
        <title>Genome- and Community-Level Interaction Insights into Carbon Utilization and Element Cycling Functions of Hydrothermarchaeota in Hydrothermal Sediment.</title>
        <authorList>
            <person name="Zhou Z."/>
            <person name="Liu Y."/>
            <person name="Xu W."/>
            <person name="Pan J."/>
            <person name="Luo Z.H."/>
            <person name="Li M."/>
        </authorList>
    </citation>
    <scope>NUCLEOTIDE SEQUENCE [LARGE SCALE GENOMIC DNA]</scope>
    <source>
        <strain evidence="2">HyVt-505</strain>
    </source>
</reference>
<name>A0A832N575_9GAMM</name>
<dbReference type="AlphaFoldDB" id="A0A832N575"/>
<dbReference type="Proteomes" id="UP000885832">
    <property type="component" value="Unassembled WGS sequence"/>
</dbReference>
<keyword evidence="1" id="KW-0812">Transmembrane</keyword>
<sequence length="335" mass="36594">MIRLKHKQHGLSLIELMIAVALSIVLTLGVIQIFMSSKQTSRVQNSLARLQESARFALDLLAHDIRMAGQLGCDSSITPTDNSGLLRPFGNGIFGYEYDGLPAVLITDNASNPSSTKVIAGTDTIIVMAAASNSISTQNNSSNVVRPAAGMNFSAIESGEPMLISDCENADIFIADKQNNNKINTNLSKKYKDFSRLSPLTYSAYYIRENNNQRNLYRSRVNHSAGNTDINTAPLLEGVENMQILYGEDINGDGSSIRYVDANTIAADMSKVISVRIHLLLATAEDNLASSKQQYWYLNCDAGAPNTVALCNANDRRLYRSFTTTVQLRNQGIGI</sequence>